<organism evidence="8 9">
    <name type="scientific">Epidermidibacterium keratini</name>
    <dbReference type="NCBI Taxonomy" id="1891644"/>
    <lineage>
        <taxon>Bacteria</taxon>
        <taxon>Bacillati</taxon>
        <taxon>Actinomycetota</taxon>
        <taxon>Actinomycetes</taxon>
        <taxon>Sporichthyales</taxon>
        <taxon>Sporichthyaceae</taxon>
        <taxon>Epidermidibacterium</taxon>
    </lineage>
</organism>
<evidence type="ECO:0000256" key="6">
    <source>
        <dbReference type="SAM" id="Phobius"/>
    </source>
</evidence>
<keyword evidence="5 6" id="KW-0472">Membrane</keyword>
<dbReference type="Pfam" id="PF06271">
    <property type="entry name" value="RDD"/>
    <property type="match status" value="1"/>
</dbReference>
<keyword evidence="4 6" id="KW-1133">Transmembrane helix</keyword>
<dbReference type="Proteomes" id="UP000463857">
    <property type="component" value="Chromosome"/>
</dbReference>
<evidence type="ECO:0000313" key="8">
    <source>
        <dbReference type="EMBL" id="QHB99232.1"/>
    </source>
</evidence>
<dbReference type="RefSeq" id="WP_159542508.1">
    <property type="nucleotide sequence ID" value="NZ_CP047156.1"/>
</dbReference>
<dbReference type="PIRSF" id="PIRSF021697">
    <property type="entry name" value="UCP021697"/>
    <property type="match status" value="1"/>
</dbReference>
<feature type="transmembrane region" description="Helical" evidence="6">
    <location>
        <begin position="20"/>
        <end position="40"/>
    </location>
</feature>
<dbReference type="PANTHER" id="PTHR36115">
    <property type="entry name" value="PROLINE-RICH ANTIGEN HOMOLOG-RELATED"/>
    <property type="match status" value="1"/>
</dbReference>
<evidence type="ECO:0000256" key="1">
    <source>
        <dbReference type="ARBA" id="ARBA00004651"/>
    </source>
</evidence>
<sequence length="132" mass="14053">MPTTYPGSDLGLPESGPGSLATIGARVGAVVIDCLIAGLLTWPFTAPELPRNWSLIGFFVLYVATTWWFGRTPGMMLTGLRLGVEGKGQSLGLLKAVVRTVLLMLLLPAVLMDGNRRGFHDKAAGTVVVTDR</sequence>
<feature type="transmembrane region" description="Helical" evidence="6">
    <location>
        <begin position="52"/>
        <end position="70"/>
    </location>
</feature>
<evidence type="ECO:0000313" key="9">
    <source>
        <dbReference type="Proteomes" id="UP000463857"/>
    </source>
</evidence>
<reference evidence="8 9" key="1">
    <citation type="journal article" date="2018" name="Int. J. Syst. Evol. Microbiol.">
        <title>Epidermidibacterium keratini gen. nov., sp. nov., a member of the family Sporichthyaceae, isolated from keratin epidermis.</title>
        <authorList>
            <person name="Lee D.G."/>
            <person name="Trujillo M.E."/>
            <person name="Kang S."/>
            <person name="Nam J.J."/>
            <person name="Kim Y.J."/>
        </authorList>
    </citation>
    <scope>NUCLEOTIDE SEQUENCE [LARGE SCALE GENOMIC DNA]</scope>
    <source>
        <strain evidence="8 9">EPI-7</strain>
    </source>
</reference>
<feature type="transmembrane region" description="Helical" evidence="6">
    <location>
        <begin position="90"/>
        <end position="112"/>
    </location>
</feature>
<evidence type="ECO:0000256" key="3">
    <source>
        <dbReference type="ARBA" id="ARBA00022692"/>
    </source>
</evidence>
<dbReference type="InterPro" id="IPR016795">
    <property type="entry name" value="UCP021697"/>
</dbReference>
<keyword evidence="3 6" id="KW-0812">Transmembrane</keyword>
<dbReference type="InterPro" id="IPR051791">
    <property type="entry name" value="Pra-immunoreactive"/>
</dbReference>
<proteinExistence type="predicted"/>
<dbReference type="AlphaFoldDB" id="A0A7L4YK18"/>
<dbReference type="InterPro" id="IPR010432">
    <property type="entry name" value="RDD"/>
</dbReference>
<evidence type="ECO:0000256" key="5">
    <source>
        <dbReference type="ARBA" id="ARBA00023136"/>
    </source>
</evidence>
<gene>
    <name evidence="8" type="ORF">EK0264_02295</name>
</gene>
<dbReference type="EMBL" id="CP047156">
    <property type="protein sequence ID" value="QHB99232.1"/>
    <property type="molecule type" value="Genomic_DNA"/>
</dbReference>
<dbReference type="InParanoid" id="A0A7L4YK18"/>
<comment type="subcellular location">
    <subcellularLocation>
        <location evidence="1">Cell membrane</location>
        <topology evidence="1">Multi-pass membrane protein</topology>
    </subcellularLocation>
</comment>
<accession>A0A7L4YK18</accession>
<evidence type="ECO:0000259" key="7">
    <source>
        <dbReference type="Pfam" id="PF06271"/>
    </source>
</evidence>
<dbReference type="OrthoDB" id="5187110at2"/>
<protein>
    <submittedName>
        <fullName evidence="8">RDD family protein</fullName>
    </submittedName>
</protein>
<keyword evidence="2" id="KW-1003">Cell membrane</keyword>
<keyword evidence="9" id="KW-1185">Reference proteome</keyword>
<feature type="domain" description="RDD" evidence="7">
    <location>
        <begin position="56"/>
        <end position="125"/>
    </location>
</feature>
<evidence type="ECO:0000256" key="4">
    <source>
        <dbReference type="ARBA" id="ARBA00022989"/>
    </source>
</evidence>
<dbReference type="PANTHER" id="PTHR36115:SF6">
    <property type="entry name" value="PROLINE-RICH ANTIGEN HOMOLOG"/>
    <property type="match status" value="1"/>
</dbReference>
<dbReference type="KEGG" id="eke:EK0264_02295"/>
<name>A0A7L4YK18_9ACTN</name>
<evidence type="ECO:0000256" key="2">
    <source>
        <dbReference type="ARBA" id="ARBA00022475"/>
    </source>
</evidence>
<dbReference type="GO" id="GO:0005886">
    <property type="term" value="C:plasma membrane"/>
    <property type="evidence" value="ECO:0007669"/>
    <property type="project" value="UniProtKB-SubCell"/>
</dbReference>